<keyword evidence="2" id="KW-1185">Reference proteome</keyword>
<gene>
    <name evidence="1" type="ORF">C1752_08484</name>
</gene>
<organism evidence="1 2">
    <name type="scientific">Acaryochloris thomasi RCC1774</name>
    <dbReference type="NCBI Taxonomy" id="1764569"/>
    <lineage>
        <taxon>Bacteria</taxon>
        <taxon>Bacillati</taxon>
        <taxon>Cyanobacteriota</taxon>
        <taxon>Cyanophyceae</taxon>
        <taxon>Acaryochloridales</taxon>
        <taxon>Acaryochloridaceae</taxon>
        <taxon>Acaryochloris</taxon>
        <taxon>Acaryochloris thomasi</taxon>
    </lineage>
</organism>
<name>A0A2W1JJ16_9CYAN</name>
<dbReference type="Proteomes" id="UP000248857">
    <property type="component" value="Unassembled WGS sequence"/>
</dbReference>
<dbReference type="AlphaFoldDB" id="A0A2W1JJ16"/>
<protein>
    <submittedName>
        <fullName evidence="1">Uncharacterized protein</fullName>
    </submittedName>
</protein>
<evidence type="ECO:0000313" key="2">
    <source>
        <dbReference type="Proteomes" id="UP000248857"/>
    </source>
</evidence>
<comment type="caution">
    <text evidence="1">The sequence shown here is derived from an EMBL/GenBank/DDBJ whole genome shotgun (WGS) entry which is preliminary data.</text>
</comment>
<proteinExistence type="predicted"/>
<sequence length="68" mass="8137">MNIKASDEFLASMKHFGSTTQEQIELNQLLLDRIKARQEKELTPGQLQERREEYALFEENRSRNRQEI</sequence>
<dbReference type="EMBL" id="PQWO01000023">
    <property type="protein sequence ID" value="PZD71042.1"/>
    <property type="molecule type" value="Genomic_DNA"/>
</dbReference>
<accession>A0A2W1JJ16</accession>
<dbReference type="RefSeq" id="WP_146242415.1">
    <property type="nucleotide sequence ID" value="NZ_CAWNWM010000023.1"/>
</dbReference>
<reference evidence="1 2" key="1">
    <citation type="journal article" date="2018" name="Sci. Rep.">
        <title>A novel species of the marine cyanobacterium Acaryochloris with a unique pigment content and lifestyle.</title>
        <authorList>
            <person name="Partensky F."/>
            <person name="Six C."/>
            <person name="Ratin M."/>
            <person name="Garczarek L."/>
            <person name="Vaulot D."/>
            <person name="Probert I."/>
            <person name="Calteau A."/>
            <person name="Gourvil P."/>
            <person name="Marie D."/>
            <person name="Grebert T."/>
            <person name="Bouchier C."/>
            <person name="Le Panse S."/>
            <person name="Gachenot M."/>
            <person name="Rodriguez F."/>
            <person name="Garrido J.L."/>
        </authorList>
    </citation>
    <scope>NUCLEOTIDE SEQUENCE [LARGE SCALE GENOMIC DNA]</scope>
    <source>
        <strain evidence="1 2">RCC1774</strain>
    </source>
</reference>
<evidence type="ECO:0000313" key="1">
    <source>
        <dbReference type="EMBL" id="PZD71042.1"/>
    </source>
</evidence>